<dbReference type="RefSeq" id="WP_073376684.1">
    <property type="nucleotide sequence ID" value="NZ_FQXS01000015.1"/>
</dbReference>
<dbReference type="OrthoDB" id="9778433at2"/>
<organism evidence="5 6">
    <name type="scientific">Desulfofustis glycolicus DSM 9705</name>
    <dbReference type="NCBI Taxonomy" id="1121409"/>
    <lineage>
        <taxon>Bacteria</taxon>
        <taxon>Pseudomonadati</taxon>
        <taxon>Thermodesulfobacteriota</taxon>
        <taxon>Desulfobulbia</taxon>
        <taxon>Desulfobulbales</taxon>
        <taxon>Desulfocapsaceae</taxon>
        <taxon>Desulfofustis</taxon>
    </lineage>
</organism>
<evidence type="ECO:0000256" key="2">
    <source>
        <dbReference type="ARBA" id="ARBA00023002"/>
    </source>
</evidence>
<dbReference type="InterPro" id="IPR001670">
    <property type="entry name" value="ADH_Fe/GldA"/>
</dbReference>
<comment type="similarity">
    <text evidence="1">Belongs to the iron-containing alcohol dehydrogenase family.</text>
</comment>
<evidence type="ECO:0000313" key="5">
    <source>
        <dbReference type="EMBL" id="SHH92256.1"/>
    </source>
</evidence>
<dbReference type="AlphaFoldDB" id="A0A1M5WX72"/>
<dbReference type="GO" id="GO:0008106">
    <property type="term" value="F:alcohol dehydrogenase (NADP+) activity"/>
    <property type="evidence" value="ECO:0007669"/>
    <property type="project" value="TreeGrafter"/>
</dbReference>
<sequence length="393" mass="42691">MQDFVFHQPVKVIFGRRALAALTAELNPWSDGPVLLVHGCRSSKASGLYQQLCTILTDGGLRFVEHGSVQPNPLLNHVHRGIDTARNNACSAVLAVGGGSVIDSAKAIAAGACVDHDIWKCFTGKKSIRRSLPLICIPTIAGSGSDMNGGMVLTHDGKQRKFGFAHRLLLPRVSLVDPSLTFSVLPQQTAWGAVDIIAHCLEIYLTGAIDEAPLQRNFLEGICRTTMAACRRLQTEPHSYDDRATMLWAASLALSGITTAGVGRIAMELHLLEHALSVRQDIAHGAGLAALLPGWLRFRGPIVHRRLATFGRAVWGLEENNDDKAAAMTIEEFEVFFSAIGCSCSLASWGINEDRLPELIAHCREQARIWRLSEMTDEVVNGAYRCCFSNASS</sequence>
<evidence type="ECO:0000256" key="1">
    <source>
        <dbReference type="ARBA" id="ARBA00007358"/>
    </source>
</evidence>
<dbReference type="GO" id="GO:0005829">
    <property type="term" value="C:cytosol"/>
    <property type="evidence" value="ECO:0007669"/>
    <property type="project" value="TreeGrafter"/>
</dbReference>
<keyword evidence="6" id="KW-1185">Reference proteome</keyword>
<evidence type="ECO:0000259" key="4">
    <source>
        <dbReference type="Pfam" id="PF25137"/>
    </source>
</evidence>
<proteinExistence type="inferred from homology"/>
<dbReference type="Pfam" id="PF25137">
    <property type="entry name" value="ADH_Fe_C"/>
    <property type="match status" value="1"/>
</dbReference>
<dbReference type="STRING" id="1121409.SAMN02745124_02608"/>
<evidence type="ECO:0000313" key="6">
    <source>
        <dbReference type="Proteomes" id="UP000184139"/>
    </source>
</evidence>
<dbReference type="FunFam" id="3.40.50.1970:FF:000003">
    <property type="entry name" value="Alcohol dehydrogenase, iron-containing"/>
    <property type="match status" value="1"/>
</dbReference>
<feature type="domain" description="Alcohol dehydrogenase iron-type/glycerol dehydrogenase GldA" evidence="3">
    <location>
        <begin position="9"/>
        <end position="178"/>
    </location>
</feature>
<dbReference type="GO" id="GO:0046872">
    <property type="term" value="F:metal ion binding"/>
    <property type="evidence" value="ECO:0007669"/>
    <property type="project" value="InterPro"/>
</dbReference>
<gene>
    <name evidence="5" type="ORF">SAMN02745124_02608</name>
</gene>
<dbReference type="CDD" id="cd08187">
    <property type="entry name" value="BDH"/>
    <property type="match status" value="1"/>
</dbReference>
<dbReference type="InterPro" id="IPR044731">
    <property type="entry name" value="BDH-like"/>
</dbReference>
<accession>A0A1M5WX72</accession>
<feature type="domain" description="Fe-containing alcohol dehydrogenase-like C-terminal" evidence="4">
    <location>
        <begin position="189"/>
        <end position="367"/>
    </location>
</feature>
<evidence type="ECO:0000259" key="3">
    <source>
        <dbReference type="Pfam" id="PF00465"/>
    </source>
</evidence>
<reference evidence="5 6" key="1">
    <citation type="submission" date="2016-11" db="EMBL/GenBank/DDBJ databases">
        <authorList>
            <person name="Jaros S."/>
            <person name="Januszkiewicz K."/>
            <person name="Wedrychowicz H."/>
        </authorList>
    </citation>
    <scope>NUCLEOTIDE SEQUENCE [LARGE SCALE GENOMIC DNA]</scope>
    <source>
        <strain evidence="5 6">DSM 9705</strain>
    </source>
</reference>
<dbReference type="Gene3D" id="1.20.1090.10">
    <property type="entry name" value="Dehydroquinate synthase-like - alpha domain"/>
    <property type="match status" value="1"/>
</dbReference>
<dbReference type="SUPFAM" id="SSF56796">
    <property type="entry name" value="Dehydroquinate synthase-like"/>
    <property type="match status" value="1"/>
</dbReference>
<dbReference type="GO" id="GO:1990002">
    <property type="term" value="F:methylglyoxal reductase (NADPH) (acetol producing) activity"/>
    <property type="evidence" value="ECO:0007669"/>
    <property type="project" value="TreeGrafter"/>
</dbReference>
<dbReference type="PANTHER" id="PTHR43633:SF1">
    <property type="entry name" value="ALCOHOL DEHYDROGENASE YQHD"/>
    <property type="match status" value="1"/>
</dbReference>
<dbReference type="InterPro" id="IPR056798">
    <property type="entry name" value="ADH_Fe_C"/>
</dbReference>
<dbReference type="Proteomes" id="UP000184139">
    <property type="component" value="Unassembled WGS sequence"/>
</dbReference>
<dbReference type="PANTHER" id="PTHR43633">
    <property type="entry name" value="ALCOHOL DEHYDROGENASE YQHD"/>
    <property type="match status" value="1"/>
</dbReference>
<dbReference type="GO" id="GO:1990362">
    <property type="term" value="F:butanol dehydrogenase (NAD+) activity"/>
    <property type="evidence" value="ECO:0007669"/>
    <property type="project" value="InterPro"/>
</dbReference>
<keyword evidence="2" id="KW-0560">Oxidoreductase</keyword>
<dbReference type="Pfam" id="PF00465">
    <property type="entry name" value="Fe-ADH"/>
    <property type="match status" value="1"/>
</dbReference>
<dbReference type="Gene3D" id="3.40.50.1970">
    <property type="match status" value="1"/>
</dbReference>
<dbReference type="EMBL" id="FQXS01000015">
    <property type="protein sequence ID" value="SHH92256.1"/>
    <property type="molecule type" value="Genomic_DNA"/>
</dbReference>
<name>A0A1M5WX72_9BACT</name>
<protein>
    <submittedName>
        <fullName evidence="5">Uncharacterized protein</fullName>
    </submittedName>
</protein>